<gene>
    <name evidence="7" type="ORF">TPC1_17221</name>
</gene>
<dbReference type="GO" id="GO:0051453">
    <property type="term" value="P:regulation of intracellular pH"/>
    <property type="evidence" value="ECO:0007669"/>
    <property type="project" value="TreeGrafter"/>
</dbReference>
<name>A0A146K3F6_9EUKA</name>
<evidence type="ECO:0000313" key="7">
    <source>
        <dbReference type="EMBL" id="JAP91227.1"/>
    </source>
</evidence>
<sequence length="363" mass="40285">MSDTKPIYIKEPLINVVSFLILGIINNFAYNMMLSAAKDLIGNQAPAGIILMVNSGPSFIIALLFPTFQHKVKFIYFAIIAVISATIGFILAGFTPYSFVIGLIGVFFVSVQQGFTGSMMLSYTSMFGKQCLSAFSMGTGISGLSSSFIYTYLTQFLKVQYDLIIFCFAVAPVLFLIAFLTSKPVGYAQVSQGDNHISTMSTKERFQAIGQHWLLYTMIISNHLFEYTIMQGIDAAIDYPEYPGQFYTFSFTAAQIGVCTGRSSLFLFQLPFWLFITFGIMQISNFVIFTLQAKFMFITNFWGMLVYVGFMGFLGGLVFINGIYWLQQRSQQNVRKFLTGVANTMIATGVLAASGLGSLMQMA</sequence>
<proteinExistence type="inferred from homology"/>
<feature type="transmembrane region" description="Helical" evidence="6">
    <location>
        <begin position="74"/>
        <end position="94"/>
    </location>
</feature>
<evidence type="ECO:0000256" key="4">
    <source>
        <dbReference type="ARBA" id="ARBA00022989"/>
    </source>
</evidence>
<keyword evidence="4 6" id="KW-1133">Transmembrane helix</keyword>
<protein>
    <submittedName>
        <fullName evidence="7">CLN3 protein</fullName>
    </submittedName>
</protein>
<dbReference type="AlphaFoldDB" id="A0A146K3F6"/>
<keyword evidence="3 6" id="KW-0812">Transmembrane</keyword>
<feature type="transmembrane region" description="Helical" evidence="6">
    <location>
        <begin position="159"/>
        <end position="180"/>
    </location>
</feature>
<feature type="transmembrane region" description="Helical" evidence="6">
    <location>
        <begin position="12"/>
        <end position="33"/>
    </location>
</feature>
<evidence type="ECO:0000256" key="2">
    <source>
        <dbReference type="ARBA" id="ARBA00022448"/>
    </source>
</evidence>
<feature type="non-terminal residue" evidence="7">
    <location>
        <position position="363"/>
    </location>
</feature>
<feature type="transmembrane region" description="Helical" evidence="6">
    <location>
        <begin position="45"/>
        <end position="65"/>
    </location>
</feature>
<feature type="transmembrane region" description="Helical" evidence="6">
    <location>
        <begin position="272"/>
        <end position="292"/>
    </location>
</feature>
<keyword evidence="5 6" id="KW-0472">Membrane</keyword>
<dbReference type="PANTHER" id="PTHR10981">
    <property type="entry name" value="BATTENIN"/>
    <property type="match status" value="1"/>
</dbReference>
<feature type="transmembrane region" description="Helical" evidence="6">
    <location>
        <begin position="337"/>
        <end position="360"/>
    </location>
</feature>
<dbReference type="InterPro" id="IPR003492">
    <property type="entry name" value="Battenin_disease_Cln3"/>
</dbReference>
<comment type="similarity">
    <text evidence="6">Belongs to the battenin family.</text>
</comment>
<accession>A0A146K3F6</accession>
<dbReference type="PRINTS" id="PR01315">
    <property type="entry name" value="BATTENIN"/>
</dbReference>
<dbReference type="EMBL" id="GDID01005379">
    <property type="protein sequence ID" value="JAP91227.1"/>
    <property type="molecule type" value="Transcribed_RNA"/>
</dbReference>
<evidence type="ECO:0000256" key="3">
    <source>
        <dbReference type="ARBA" id="ARBA00022692"/>
    </source>
</evidence>
<feature type="transmembrane region" description="Helical" evidence="6">
    <location>
        <begin position="304"/>
        <end position="325"/>
    </location>
</feature>
<dbReference type="GO" id="GO:0012505">
    <property type="term" value="C:endomembrane system"/>
    <property type="evidence" value="ECO:0007669"/>
    <property type="project" value="UniProtKB-SubCell"/>
</dbReference>
<evidence type="ECO:0000256" key="6">
    <source>
        <dbReference type="RuleBase" id="RU361113"/>
    </source>
</evidence>
<organism evidence="7">
    <name type="scientific">Trepomonas sp. PC1</name>
    <dbReference type="NCBI Taxonomy" id="1076344"/>
    <lineage>
        <taxon>Eukaryota</taxon>
        <taxon>Metamonada</taxon>
        <taxon>Diplomonadida</taxon>
        <taxon>Hexamitidae</taxon>
        <taxon>Hexamitinae</taxon>
        <taxon>Trepomonas</taxon>
    </lineage>
</organism>
<keyword evidence="2" id="KW-0813">Transport</keyword>
<feature type="transmembrane region" description="Helical" evidence="6">
    <location>
        <begin position="133"/>
        <end position="153"/>
    </location>
</feature>
<dbReference type="GO" id="GO:0016020">
    <property type="term" value="C:membrane"/>
    <property type="evidence" value="ECO:0007669"/>
    <property type="project" value="UniProtKB-UniRule"/>
</dbReference>
<feature type="transmembrane region" description="Helical" evidence="6">
    <location>
        <begin position="100"/>
        <end position="121"/>
    </location>
</feature>
<comment type="subcellular location">
    <subcellularLocation>
        <location evidence="1">Endomembrane system</location>
        <topology evidence="1">Multi-pass membrane protein</topology>
    </subcellularLocation>
</comment>
<dbReference type="PANTHER" id="PTHR10981:SF0">
    <property type="entry name" value="BATTENIN"/>
    <property type="match status" value="1"/>
</dbReference>
<reference evidence="7" key="1">
    <citation type="submission" date="2015-07" db="EMBL/GenBank/DDBJ databases">
        <title>Adaptation to a free-living lifestyle via gene acquisitions in the diplomonad Trepomonas sp. PC1.</title>
        <authorList>
            <person name="Xu F."/>
            <person name="Jerlstrom-Hultqvist J."/>
            <person name="Kolisko M."/>
            <person name="Simpson A.G.B."/>
            <person name="Roger A.J."/>
            <person name="Svard S.G."/>
            <person name="Andersson J.O."/>
        </authorList>
    </citation>
    <scope>NUCLEOTIDE SEQUENCE</scope>
    <source>
        <strain evidence="7">PC1</strain>
    </source>
</reference>
<dbReference type="Pfam" id="PF02487">
    <property type="entry name" value="CLN3"/>
    <property type="match status" value="2"/>
</dbReference>
<evidence type="ECO:0000256" key="5">
    <source>
        <dbReference type="ARBA" id="ARBA00023136"/>
    </source>
</evidence>
<evidence type="ECO:0000256" key="1">
    <source>
        <dbReference type="ARBA" id="ARBA00004127"/>
    </source>
</evidence>
<dbReference type="GO" id="GO:0005773">
    <property type="term" value="C:vacuole"/>
    <property type="evidence" value="ECO:0007669"/>
    <property type="project" value="TreeGrafter"/>
</dbReference>